<dbReference type="EMBL" id="CAJVQA010061840">
    <property type="protein sequence ID" value="CAG8829220.1"/>
    <property type="molecule type" value="Genomic_DNA"/>
</dbReference>
<dbReference type="OrthoDB" id="2408974at2759"/>
<organism evidence="1 2">
    <name type="scientific">Cetraspora pellucida</name>
    <dbReference type="NCBI Taxonomy" id="1433469"/>
    <lineage>
        <taxon>Eukaryota</taxon>
        <taxon>Fungi</taxon>
        <taxon>Fungi incertae sedis</taxon>
        <taxon>Mucoromycota</taxon>
        <taxon>Glomeromycotina</taxon>
        <taxon>Glomeromycetes</taxon>
        <taxon>Diversisporales</taxon>
        <taxon>Gigasporaceae</taxon>
        <taxon>Cetraspora</taxon>
    </lineage>
</organism>
<gene>
    <name evidence="1" type="ORF">CPELLU_LOCUS20472</name>
</gene>
<evidence type="ECO:0000313" key="2">
    <source>
        <dbReference type="Proteomes" id="UP000789759"/>
    </source>
</evidence>
<dbReference type="Proteomes" id="UP000789759">
    <property type="component" value="Unassembled WGS sequence"/>
</dbReference>
<reference evidence="1" key="1">
    <citation type="submission" date="2021-06" db="EMBL/GenBank/DDBJ databases">
        <authorList>
            <person name="Kallberg Y."/>
            <person name="Tangrot J."/>
            <person name="Rosling A."/>
        </authorList>
    </citation>
    <scope>NUCLEOTIDE SEQUENCE</scope>
    <source>
        <strain evidence="1">FL966</strain>
    </source>
</reference>
<comment type="caution">
    <text evidence="1">The sequence shown here is derived from an EMBL/GenBank/DDBJ whole genome shotgun (WGS) entry which is preliminary data.</text>
</comment>
<feature type="non-terminal residue" evidence="1">
    <location>
        <position position="1"/>
    </location>
</feature>
<keyword evidence="2" id="KW-1185">Reference proteome</keyword>
<protein>
    <submittedName>
        <fullName evidence="1">17293_t:CDS:1</fullName>
    </submittedName>
</protein>
<name>A0A9N9KIQ7_9GLOM</name>
<evidence type="ECO:0000313" key="1">
    <source>
        <dbReference type="EMBL" id="CAG8829220.1"/>
    </source>
</evidence>
<proteinExistence type="predicted"/>
<accession>A0A9N9KIQ7</accession>
<sequence>PNNYFLFKYTTQNTTEGYFNMKTCYQYRVEYMQNLLAKEVYLTKKRILKKKQLNTWIKIL</sequence>
<dbReference type="AlphaFoldDB" id="A0A9N9KIQ7"/>